<name>A0A1V1I0U9_9FIRM</name>
<gene>
    <name evidence="1" type="ORF">CRIB_1238</name>
</gene>
<dbReference type="RefSeq" id="WP_180703529.1">
    <property type="nucleotide sequence ID" value="NZ_LN555523.1"/>
</dbReference>
<dbReference type="Proteomes" id="UP000245622">
    <property type="component" value="Chromosome 1"/>
</dbReference>
<dbReference type="GeneID" id="82205276"/>
<dbReference type="Pfam" id="PF12635">
    <property type="entry name" value="DUF3780"/>
    <property type="match status" value="1"/>
</dbReference>
<proteinExistence type="predicted"/>
<organism evidence="1 2">
    <name type="scientific">Romboutsia ilealis</name>
    <dbReference type="NCBI Taxonomy" id="1115758"/>
    <lineage>
        <taxon>Bacteria</taxon>
        <taxon>Bacillati</taxon>
        <taxon>Bacillota</taxon>
        <taxon>Clostridia</taxon>
        <taxon>Peptostreptococcales</taxon>
        <taxon>Peptostreptococcaceae</taxon>
        <taxon>Romboutsia</taxon>
    </lineage>
</organism>
<evidence type="ECO:0000313" key="2">
    <source>
        <dbReference type="Proteomes" id="UP000245622"/>
    </source>
</evidence>
<dbReference type="AlphaFoldDB" id="A0A1V1I0U9"/>
<sequence>MIQVRKAIGFGFIPEEDEHHFLVKIPRATSKDKNVRIYERFTWQEYDNKQVINLMKDKLKAEIPKEKWDVISKPLELEFKARLKENNIAVYRQAKWKVGDNPVDRLLGKELLLLVWSIEDCQTNVINTAIRNWLGLDIAERWWLYTMTNAATGGAYDRNGWRRAIKYALSENPIEETEDSQMDWFGV</sequence>
<dbReference type="EMBL" id="LN555523">
    <property type="protein sequence ID" value="CED93848.1"/>
    <property type="molecule type" value="Genomic_DNA"/>
</dbReference>
<protein>
    <recommendedName>
        <fullName evidence="3">DUF3780 domain-containing protein</fullName>
    </recommendedName>
</protein>
<accession>A0A1V1I0U9</accession>
<dbReference type="InterPro" id="IPR024220">
    <property type="entry name" value="DUF3780"/>
</dbReference>
<evidence type="ECO:0008006" key="3">
    <source>
        <dbReference type="Google" id="ProtNLM"/>
    </source>
</evidence>
<evidence type="ECO:0000313" key="1">
    <source>
        <dbReference type="EMBL" id="CED93848.1"/>
    </source>
</evidence>
<dbReference type="KEGG" id="ril:CRIB_1238"/>
<keyword evidence="2" id="KW-1185">Reference proteome</keyword>
<reference evidence="1 2" key="1">
    <citation type="submission" date="2014-04" db="EMBL/GenBank/DDBJ databases">
        <authorList>
            <person name="Hornung B.V."/>
        </authorList>
    </citation>
    <scope>NUCLEOTIDE SEQUENCE [LARGE SCALE GENOMIC DNA]</scope>
    <source>
        <strain evidence="1 2">CRIB</strain>
    </source>
</reference>